<comment type="caution">
    <text evidence="3">The sequence shown here is derived from an EMBL/GenBank/DDBJ whole genome shotgun (WGS) entry which is preliminary data.</text>
</comment>
<dbReference type="STRING" id="629741.GCWU000324_01032"/>
<reference evidence="3" key="1">
    <citation type="submission" date="2009-04" db="EMBL/GenBank/DDBJ databases">
        <authorList>
            <person name="Weinstock G."/>
            <person name="Sodergren E."/>
            <person name="Clifton S."/>
            <person name="Fulton L."/>
            <person name="Fulton B."/>
            <person name="Courtney L."/>
            <person name="Fronick C."/>
            <person name="Harrison M."/>
            <person name="Strong C."/>
            <person name="Farmer C."/>
            <person name="Delahaunty K."/>
            <person name="Markovic C."/>
            <person name="Hall O."/>
            <person name="Minx P."/>
            <person name="Tomlinson C."/>
            <person name="Mitreva M."/>
            <person name="Nelson J."/>
            <person name="Hou S."/>
            <person name="Wollam A."/>
            <person name="Pepin K.H."/>
            <person name="Johnson M."/>
            <person name="Bhonagiri V."/>
            <person name="Nash W.E."/>
            <person name="Warren W."/>
            <person name="Chinwalla A."/>
            <person name="Mardis E.R."/>
            <person name="Wilson R.K."/>
        </authorList>
    </citation>
    <scope>NUCLEOTIDE SEQUENCE [LARGE SCALE GENOMIC DNA]</scope>
    <source>
        <strain evidence="3">ATCC 51147</strain>
    </source>
</reference>
<dbReference type="AlphaFoldDB" id="C4GFW5"/>
<dbReference type="GeneID" id="84906694"/>
<gene>
    <name evidence="3" type="ORF">GCWU000324_01032</name>
</gene>
<keyword evidence="1" id="KW-1133">Transmembrane helix</keyword>
<dbReference type="PANTHER" id="PTHR38812">
    <property type="entry name" value="MU-LIKE PROPHAGE FLUMU PROTEIN GP42"/>
    <property type="match status" value="1"/>
</dbReference>
<evidence type="ECO:0000313" key="3">
    <source>
        <dbReference type="EMBL" id="EEP69120.1"/>
    </source>
</evidence>
<feature type="transmembrane region" description="Helical" evidence="1">
    <location>
        <begin position="512"/>
        <end position="537"/>
    </location>
</feature>
<dbReference type="OrthoDB" id="7063692at2"/>
<dbReference type="PANTHER" id="PTHR38812:SF2">
    <property type="entry name" value="MU-LIKE PROPHAGE FLUMU PROTEIN GP42"/>
    <property type="match status" value="1"/>
</dbReference>
<keyword evidence="1" id="KW-0472">Membrane</keyword>
<dbReference type="InterPro" id="IPR013491">
    <property type="entry name" value="Tape_meas_N"/>
</dbReference>
<proteinExistence type="predicted"/>
<dbReference type="Pfam" id="PF20155">
    <property type="entry name" value="TMP_3"/>
    <property type="match status" value="1"/>
</dbReference>
<dbReference type="EMBL" id="ACJW02000002">
    <property type="protein sequence ID" value="EEP69120.1"/>
    <property type="molecule type" value="Genomic_DNA"/>
</dbReference>
<evidence type="ECO:0000259" key="2">
    <source>
        <dbReference type="Pfam" id="PF20155"/>
    </source>
</evidence>
<accession>C4GFW5</accession>
<dbReference type="Proteomes" id="UP000003009">
    <property type="component" value="Unassembled WGS sequence"/>
</dbReference>
<evidence type="ECO:0000256" key="1">
    <source>
        <dbReference type="SAM" id="Phobius"/>
    </source>
</evidence>
<keyword evidence="4" id="KW-1185">Reference proteome</keyword>
<feature type="transmembrane region" description="Helical" evidence="1">
    <location>
        <begin position="478"/>
        <end position="500"/>
    </location>
</feature>
<dbReference type="InterPro" id="IPR053058">
    <property type="entry name" value="Mulikevirus_tape_measure"/>
</dbReference>
<organism evidence="3 4">
    <name type="scientific">Kingella oralis ATCC 51147</name>
    <dbReference type="NCBI Taxonomy" id="629741"/>
    <lineage>
        <taxon>Bacteria</taxon>
        <taxon>Pseudomonadati</taxon>
        <taxon>Pseudomonadota</taxon>
        <taxon>Betaproteobacteria</taxon>
        <taxon>Neisseriales</taxon>
        <taxon>Neisseriaceae</taxon>
        <taxon>Kingella</taxon>
    </lineage>
</organism>
<sequence length="718" mass="77232">MIARELVTLLRFRMERAGLNQFLNGLNQARTRAQAAANDIRRSFASMRLQQRGSGAIYNRSLDRLGIRSDRQIYADIRRAQLAYAAFRRTGMATHAELDRAWANTRARIRELRGELNGGSSNLLGGLGKWLGAAAVGAGVKSIIDTSAEFERYETVLGTIEGSSEKARAAMDWVADFAKRTPYELSEVTEAFVKLKAYGLDPMKDGLMQTLGDTAAAMGKPVMQMVEAIADAVTGENERLKEFGVKASKKGGQIAYSFTDSEGKQQTLQASADNRAEIQATLQTIFNQKYKGAMDKLSNTWEGLTSNLADNWQSLKREIGKAGLFDGAKRALKGLVDYLGQLSADDLKAFARALTEIGKAAAFLGAAYGVYRLNNALLGAICSAGSLKTLLQGIGMSAKASLLPFLKIAAVLYGIYLIVDDIIVWLNGGQSVLGRLVGASSEWKTQIDWVKEKLGWVWEKLGAIKDALGGAGQTTGKWLMKIVALVAVGMAVFKVFMLLYGATKFIALGIRLITAAMAANPILLVIMAIIAAIWLLYNNWDTVVAYLLAAWDWVKAKASAAWQAITAWALATWERIKAACLAAWNAVWQSAAQMWNSIQQKAIGAWQAISSSASSIWGGIISTVNGLWDTAIGYFKDKWAAAVAAVRGWFDWIPGLGGGSINVNHTVSAAAMTGAGVGVRAGSVVNNVTQNITANGVQNPARAAAQMGRNAYVLKGAS</sequence>
<feature type="domain" description="Tape measure protein N-terminal" evidence="2">
    <location>
        <begin position="141"/>
        <end position="320"/>
    </location>
</feature>
<keyword evidence="1" id="KW-0812">Transmembrane</keyword>
<dbReference type="RefSeq" id="WP_003794954.1">
    <property type="nucleotide sequence ID" value="NZ_GG665871.1"/>
</dbReference>
<name>C4GFW5_9NEIS</name>
<feature type="transmembrane region" description="Helical" evidence="1">
    <location>
        <begin position="405"/>
        <end position="426"/>
    </location>
</feature>
<protein>
    <recommendedName>
        <fullName evidence="2">Tape measure protein N-terminal domain-containing protein</fullName>
    </recommendedName>
</protein>
<dbReference type="HOGENOM" id="CLU_384858_0_0_4"/>
<evidence type="ECO:0000313" key="4">
    <source>
        <dbReference type="Proteomes" id="UP000003009"/>
    </source>
</evidence>